<dbReference type="PANTHER" id="PTHR46586:SF3">
    <property type="entry name" value="ANKYRIN REPEAT-CONTAINING PROTEIN"/>
    <property type="match status" value="1"/>
</dbReference>
<dbReference type="EMBL" id="RCMV01000066">
    <property type="protein sequence ID" value="KAG3226108.1"/>
    <property type="molecule type" value="Genomic_DNA"/>
</dbReference>
<proteinExistence type="predicted"/>
<dbReference type="InterPro" id="IPR036770">
    <property type="entry name" value="Ankyrin_rpt-contain_sf"/>
</dbReference>
<dbReference type="EMBL" id="RCMK01000049">
    <property type="protein sequence ID" value="KAG2951616.1"/>
    <property type="molecule type" value="Genomic_DNA"/>
</dbReference>
<dbReference type="AlphaFoldDB" id="A0A8T1EDC8"/>
<evidence type="ECO:0000313" key="2">
    <source>
        <dbReference type="EMBL" id="KAG3226108.1"/>
    </source>
</evidence>
<accession>A0A8T1EDC8</accession>
<name>A0A8T1EDC8_9STRA</name>
<organism evidence="1 3">
    <name type="scientific">Phytophthora cactorum</name>
    <dbReference type="NCBI Taxonomy" id="29920"/>
    <lineage>
        <taxon>Eukaryota</taxon>
        <taxon>Sar</taxon>
        <taxon>Stramenopiles</taxon>
        <taxon>Oomycota</taxon>
        <taxon>Peronosporomycetes</taxon>
        <taxon>Peronosporales</taxon>
        <taxon>Peronosporaceae</taxon>
        <taxon>Phytophthora</taxon>
    </lineage>
</organism>
<dbReference type="Gene3D" id="1.25.40.20">
    <property type="entry name" value="Ankyrin repeat-containing domain"/>
    <property type="match status" value="1"/>
</dbReference>
<dbReference type="Proteomes" id="UP000760860">
    <property type="component" value="Unassembled WGS sequence"/>
</dbReference>
<reference evidence="1" key="1">
    <citation type="submission" date="2018-10" db="EMBL/GenBank/DDBJ databases">
        <title>Effector identification in a new, highly contiguous assembly of the strawberry crown rot pathogen Phytophthora cactorum.</title>
        <authorList>
            <person name="Armitage A.D."/>
            <person name="Nellist C.F."/>
            <person name="Bates H."/>
            <person name="Vickerstaff R.J."/>
            <person name="Harrison R.J."/>
        </authorList>
    </citation>
    <scope>NUCLEOTIDE SEQUENCE</scope>
    <source>
        <strain evidence="1">4040</strain>
        <strain evidence="2">P421</strain>
    </source>
</reference>
<protein>
    <recommendedName>
        <fullName evidence="4">Ankyrin repeat-containing domain</fullName>
    </recommendedName>
</protein>
<evidence type="ECO:0008006" key="4">
    <source>
        <dbReference type="Google" id="ProtNLM"/>
    </source>
</evidence>
<dbReference type="VEuPathDB" id="FungiDB:PC110_g8188"/>
<gene>
    <name evidence="1" type="ORF">PC117_g3465</name>
    <name evidence="2" type="ORF">PC129_g3308</name>
</gene>
<dbReference type="SUPFAM" id="SSF48403">
    <property type="entry name" value="Ankyrin repeat"/>
    <property type="match status" value="1"/>
</dbReference>
<dbReference type="InterPro" id="IPR052050">
    <property type="entry name" value="SecEffector_AnkRepeat"/>
</dbReference>
<evidence type="ECO:0000313" key="1">
    <source>
        <dbReference type="EMBL" id="KAG2951616.1"/>
    </source>
</evidence>
<comment type="caution">
    <text evidence="1">The sequence shown here is derived from an EMBL/GenBank/DDBJ whole genome shotgun (WGS) entry which is preliminary data.</text>
</comment>
<dbReference type="Proteomes" id="UP000736787">
    <property type="component" value="Unassembled WGS sequence"/>
</dbReference>
<evidence type="ECO:0000313" key="3">
    <source>
        <dbReference type="Proteomes" id="UP000736787"/>
    </source>
</evidence>
<dbReference type="PANTHER" id="PTHR46586">
    <property type="entry name" value="ANKYRIN REPEAT-CONTAINING PROTEIN"/>
    <property type="match status" value="1"/>
</dbReference>
<sequence length="291" mass="33180">MPPFQVEFVLRRQPDVASLPHLEPLVSTFLGPSSNLSLAEACQFGSTTLLDWIWDSSTTSASGRTPGWTLCNYLRSEDHYYQWQFHKTTQVAAARGDVKIMEWLFTHFSGCEVPSEAVTKAAGNGHLSILEFMLNNDAGWGFNRDFVQMSYGEGGEDSWFESVPDLPEDWDGPGNVVRWGGKSMEVAVRRRHYKVARWLKEYVPYESTEEELDTMVEIAVNDGTMEFAEYLMPADREILEYIHERAKPKAVEWVLEREDVKKNQDFGAYAIVIAAVHGNLDLMQRVARTRN</sequence>